<name>A0A0D2JRI0_9EURO</name>
<protein>
    <submittedName>
        <fullName evidence="2">Uncharacterized protein</fullName>
    </submittedName>
</protein>
<dbReference type="OrthoDB" id="3598904at2759"/>
<reference evidence="2 3" key="1">
    <citation type="submission" date="2015-01" db="EMBL/GenBank/DDBJ databases">
        <title>The Genome Sequence of Fonsecaea multimorphosa CBS 102226.</title>
        <authorList>
            <consortium name="The Broad Institute Genomics Platform"/>
            <person name="Cuomo C."/>
            <person name="de Hoog S."/>
            <person name="Gorbushina A."/>
            <person name="Stielow B."/>
            <person name="Teixiera M."/>
            <person name="Abouelleil A."/>
            <person name="Chapman S.B."/>
            <person name="Priest M."/>
            <person name="Young S.K."/>
            <person name="Wortman J."/>
            <person name="Nusbaum C."/>
            <person name="Birren B."/>
        </authorList>
    </citation>
    <scope>NUCLEOTIDE SEQUENCE [LARGE SCALE GENOMIC DNA]</scope>
    <source>
        <strain evidence="2 3">CBS 102226</strain>
    </source>
</reference>
<feature type="compositionally biased region" description="Pro residues" evidence="1">
    <location>
        <begin position="38"/>
        <end position="55"/>
    </location>
</feature>
<keyword evidence="3" id="KW-1185">Reference proteome</keyword>
<dbReference type="STRING" id="1442371.A0A0D2JRI0"/>
<dbReference type="Proteomes" id="UP000053411">
    <property type="component" value="Unassembled WGS sequence"/>
</dbReference>
<dbReference type="VEuPathDB" id="FungiDB:Z520_11332"/>
<evidence type="ECO:0000256" key="1">
    <source>
        <dbReference type="SAM" id="MobiDB-lite"/>
    </source>
</evidence>
<dbReference type="GeneID" id="27717078"/>
<dbReference type="RefSeq" id="XP_016627182.1">
    <property type="nucleotide sequence ID" value="XM_016781821.1"/>
</dbReference>
<accession>A0A0D2JRI0</accession>
<gene>
    <name evidence="2" type="ORF">Z520_11332</name>
</gene>
<proteinExistence type="predicted"/>
<feature type="region of interest" description="Disordered" evidence="1">
    <location>
        <begin position="1"/>
        <end position="114"/>
    </location>
</feature>
<dbReference type="AlphaFoldDB" id="A0A0D2JRI0"/>
<feature type="compositionally biased region" description="Polar residues" evidence="1">
    <location>
        <begin position="1"/>
        <end position="12"/>
    </location>
</feature>
<evidence type="ECO:0000313" key="2">
    <source>
        <dbReference type="EMBL" id="KIX93059.1"/>
    </source>
</evidence>
<organism evidence="2 3">
    <name type="scientific">Fonsecaea multimorphosa CBS 102226</name>
    <dbReference type="NCBI Taxonomy" id="1442371"/>
    <lineage>
        <taxon>Eukaryota</taxon>
        <taxon>Fungi</taxon>
        <taxon>Dikarya</taxon>
        <taxon>Ascomycota</taxon>
        <taxon>Pezizomycotina</taxon>
        <taxon>Eurotiomycetes</taxon>
        <taxon>Chaetothyriomycetidae</taxon>
        <taxon>Chaetothyriales</taxon>
        <taxon>Herpotrichiellaceae</taxon>
        <taxon>Fonsecaea</taxon>
    </lineage>
</organism>
<dbReference type="EMBL" id="KN848098">
    <property type="protein sequence ID" value="KIX93059.1"/>
    <property type="molecule type" value="Genomic_DNA"/>
</dbReference>
<sequence>MTTAALQASTAPISLPPISSIDFHTQVAHRPEPEVVQPLPPPPPAPQRVLPPLPYPYAVRPAPAQVPPPPVPSETDASALDDGPEFDRCTSSTQSEGGEETDEDRMSNMPKEAHQALPALSIVFMSPARLLPTFPTHMG</sequence>
<evidence type="ECO:0000313" key="3">
    <source>
        <dbReference type="Proteomes" id="UP000053411"/>
    </source>
</evidence>